<accession>W7TSC0</accession>
<proteinExistence type="predicted"/>
<name>W7TSC0_9STRA</name>
<dbReference type="EMBL" id="AZIL01001753">
    <property type="protein sequence ID" value="EWM23229.1"/>
    <property type="molecule type" value="Genomic_DNA"/>
</dbReference>
<protein>
    <submittedName>
        <fullName evidence="1">Uncharacterized protein</fullName>
    </submittedName>
</protein>
<gene>
    <name evidence="1" type="ORF">Naga_100384g2</name>
</gene>
<organism evidence="1 2">
    <name type="scientific">Nannochloropsis gaditana</name>
    <dbReference type="NCBI Taxonomy" id="72520"/>
    <lineage>
        <taxon>Eukaryota</taxon>
        <taxon>Sar</taxon>
        <taxon>Stramenopiles</taxon>
        <taxon>Ochrophyta</taxon>
        <taxon>Eustigmatophyceae</taxon>
        <taxon>Eustigmatales</taxon>
        <taxon>Monodopsidaceae</taxon>
        <taxon>Nannochloropsis</taxon>
    </lineage>
</organism>
<comment type="caution">
    <text evidence="1">The sequence shown here is derived from an EMBL/GenBank/DDBJ whole genome shotgun (WGS) entry which is preliminary data.</text>
</comment>
<reference evidence="1 2" key="1">
    <citation type="journal article" date="2014" name="Mol. Plant">
        <title>Chromosome Scale Genome Assembly and Transcriptome Profiling of Nannochloropsis gaditana in Nitrogen Depletion.</title>
        <authorList>
            <person name="Corteggiani Carpinelli E."/>
            <person name="Telatin A."/>
            <person name="Vitulo N."/>
            <person name="Forcato C."/>
            <person name="D'Angelo M."/>
            <person name="Schiavon R."/>
            <person name="Vezzi A."/>
            <person name="Giacometti G.M."/>
            <person name="Morosinotto T."/>
            <person name="Valle G."/>
        </authorList>
    </citation>
    <scope>NUCLEOTIDE SEQUENCE [LARGE SCALE GENOMIC DNA]</scope>
    <source>
        <strain evidence="1 2">B-31</strain>
    </source>
</reference>
<sequence length="91" mass="10952">MVTERGRLCDRISFSRRRETCVEEQLEGQRADTTLGGYYKEYMYITIRSLFRVERQEDTVCEVPRTQVSFILLVDFEYRRWADSSNFCCWG</sequence>
<dbReference type="Proteomes" id="UP000019335">
    <property type="component" value="Chromosome 17"/>
</dbReference>
<keyword evidence="2" id="KW-1185">Reference proteome</keyword>
<evidence type="ECO:0000313" key="1">
    <source>
        <dbReference type="EMBL" id="EWM23229.1"/>
    </source>
</evidence>
<dbReference type="AlphaFoldDB" id="W7TSC0"/>
<evidence type="ECO:0000313" key="2">
    <source>
        <dbReference type="Proteomes" id="UP000019335"/>
    </source>
</evidence>